<comment type="caution">
    <text evidence="1">The sequence shown here is derived from an EMBL/GenBank/DDBJ whole genome shotgun (WGS) entry which is preliminary data.</text>
</comment>
<evidence type="ECO:0000313" key="2">
    <source>
        <dbReference type="Proteomes" id="UP000772434"/>
    </source>
</evidence>
<dbReference type="AlphaFoldDB" id="A0A9P5UAM1"/>
<accession>A0A9P5UAM1</accession>
<keyword evidence="2" id="KW-1185">Reference proteome</keyword>
<reference evidence="1" key="1">
    <citation type="submission" date="2020-11" db="EMBL/GenBank/DDBJ databases">
        <authorList>
            <consortium name="DOE Joint Genome Institute"/>
            <person name="Ahrendt S."/>
            <person name="Riley R."/>
            <person name="Andreopoulos W."/>
            <person name="Labutti K."/>
            <person name="Pangilinan J."/>
            <person name="Ruiz-Duenas F.J."/>
            <person name="Barrasa J.M."/>
            <person name="Sanchez-Garcia M."/>
            <person name="Camarero S."/>
            <person name="Miyauchi S."/>
            <person name="Serrano A."/>
            <person name="Linde D."/>
            <person name="Babiker R."/>
            <person name="Drula E."/>
            <person name="Ayuso-Fernandez I."/>
            <person name="Pacheco R."/>
            <person name="Padilla G."/>
            <person name="Ferreira P."/>
            <person name="Barriuso J."/>
            <person name="Kellner H."/>
            <person name="Castanera R."/>
            <person name="Alfaro M."/>
            <person name="Ramirez L."/>
            <person name="Pisabarro A.G."/>
            <person name="Kuo A."/>
            <person name="Tritt A."/>
            <person name="Lipzen A."/>
            <person name="He G."/>
            <person name="Yan M."/>
            <person name="Ng V."/>
            <person name="Cullen D."/>
            <person name="Martin F."/>
            <person name="Rosso M.-N."/>
            <person name="Henrissat B."/>
            <person name="Hibbett D."/>
            <person name="Martinez A.T."/>
            <person name="Grigoriev I.V."/>
        </authorList>
    </citation>
    <scope>NUCLEOTIDE SEQUENCE</scope>
    <source>
        <strain evidence="1">AH 40177</strain>
    </source>
</reference>
<dbReference type="OrthoDB" id="3041043at2759"/>
<evidence type="ECO:0000313" key="1">
    <source>
        <dbReference type="EMBL" id="KAF9072154.1"/>
    </source>
</evidence>
<organism evidence="1 2">
    <name type="scientific">Rhodocollybia butyracea</name>
    <dbReference type="NCBI Taxonomy" id="206335"/>
    <lineage>
        <taxon>Eukaryota</taxon>
        <taxon>Fungi</taxon>
        <taxon>Dikarya</taxon>
        <taxon>Basidiomycota</taxon>
        <taxon>Agaricomycotina</taxon>
        <taxon>Agaricomycetes</taxon>
        <taxon>Agaricomycetidae</taxon>
        <taxon>Agaricales</taxon>
        <taxon>Marasmiineae</taxon>
        <taxon>Omphalotaceae</taxon>
        <taxon>Rhodocollybia</taxon>
    </lineage>
</organism>
<proteinExistence type="predicted"/>
<dbReference type="Proteomes" id="UP000772434">
    <property type="component" value="Unassembled WGS sequence"/>
</dbReference>
<gene>
    <name evidence="1" type="ORF">BDP27DRAFT_1218029</name>
</gene>
<sequence>YLFRAYLIFTVLELYFTPTETNKFRIIQAFTGLLISGSAAFQLFIHRSRCDLCFNTSDLDLYVEHRYSLIVGKFLVWCRYEFVARPDQSQNFAMAVTEVEGKICGYADRNYSNGRGFAGVYNFVKGGMKIQLITARNSVLDIVLNFHSTIVMNVISHSHAYLLYPRALQDKVSLICCSNEGPERDDARQKYIDCGYCMVNGDGTPWRSRAVSPPTSSPEPEFDDNELKKYFYVFQERHLNDSATWRIPLSAIDPEKDAPWIYESFFPNPAIPSFLRYENLMRSPLIEVNSWALALEESELGLNAPLGGLRCHRHYMSQHIIYQKPSLYYVYCLSKTVMDNVGVL</sequence>
<protein>
    <submittedName>
        <fullName evidence="1">Uncharacterized protein</fullName>
    </submittedName>
</protein>
<name>A0A9P5UAM1_9AGAR</name>
<feature type="non-terminal residue" evidence="1">
    <location>
        <position position="1"/>
    </location>
</feature>
<dbReference type="EMBL" id="JADNRY010000026">
    <property type="protein sequence ID" value="KAF9072154.1"/>
    <property type="molecule type" value="Genomic_DNA"/>
</dbReference>